<comment type="caution">
    <text evidence="1">The sequence shown here is derived from an EMBL/GenBank/DDBJ whole genome shotgun (WGS) entry which is preliminary data.</text>
</comment>
<evidence type="ECO:0000313" key="2">
    <source>
        <dbReference type="Proteomes" id="UP001202479"/>
    </source>
</evidence>
<dbReference type="GeneID" id="73382325"/>
<dbReference type="EMBL" id="JAHUZD010000145">
    <property type="protein sequence ID" value="KAI3402471.2"/>
    <property type="molecule type" value="Genomic_DNA"/>
</dbReference>
<dbReference type="AlphaFoldDB" id="A0AAI9STQ3"/>
<keyword evidence="2" id="KW-1185">Reference proteome</keyword>
<protein>
    <submittedName>
        <fullName evidence="1">Uncharacterized protein</fullName>
    </submittedName>
</protein>
<name>A0AAI9STQ3_9ASCO</name>
<dbReference type="Pfam" id="PF21736">
    <property type="entry name" value="REC102"/>
    <property type="match status" value="1"/>
</dbReference>
<gene>
    <name evidence="1" type="ORF">KGF56_004712</name>
</gene>
<dbReference type="InterPro" id="IPR048920">
    <property type="entry name" value="REC102"/>
</dbReference>
<dbReference type="Proteomes" id="UP001202479">
    <property type="component" value="Unassembled WGS sequence"/>
</dbReference>
<organism evidence="1 2">
    <name type="scientific">Candida oxycetoniae</name>
    <dbReference type="NCBI Taxonomy" id="497107"/>
    <lineage>
        <taxon>Eukaryota</taxon>
        <taxon>Fungi</taxon>
        <taxon>Dikarya</taxon>
        <taxon>Ascomycota</taxon>
        <taxon>Saccharomycotina</taxon>
        <taxon>Pichiomycetes</taxon>
        <taxon>Debaryomycetaceae</taxon>
        <taxon>Candida/Lodderomyces clade</taxon>
        <taxon>Candida</taxon>
    </lineage>
</organism>
<reference evidence="1" key="1">
    <citation type="journal article" date="2022" name="DNA Res.">
        <title>Genome analysis of five recently described species of the CUG-Ser clade uncovers Candida theae as a new hybrid lineage with pathogenic potential in the Candida parapsilosis species complex.</title>
        <authorList>
            <person name="Mixao V."/>
            <person name="Del Olmo V."/>
            <person name="Hegedusova E."/>
            <person name="Saus E."/>
            <person name="Pryszcz L."/>
            <person name="Cillingova A."/>
            <person name="Nosek J."/>
            <person name="Gabaldon T."/>
        </authorList>
    </citation>
    <scope>NUCLEOTIDE SEQUENCE</scope>
    <source>
        <strain evidence="1">CBS 10844</strain>
    </source>
</reference>
<proteinExistence type="predicted"/>
<sequence>MSIAIRKGESYYKLSYSTDSSSGTKDVVVPAPTVSINVDIFINNRKISYTSYEQMIYNLALRFIPFWQMGLYDASIDISSDSAYTFTLVCKDSLFHTNGAVITTSHLSIINLKLQCLFKDPVSLEKDLVSSLNYLLTSWYIHMEQEYPCVVSIVGRKYIELNLFWYRRTKQILQIKEEHENLTLVQLVENLKKNFTMLKLLLDDKAAISILDEKSTRFKGYGVVGSYPLQLIEPND</sequence>
<dbReference type="RefSeq" id="XP_049178220.1">
    <property type="nucleotide sequence ID" value="XM_049326178.1"/>
</dbReference>
<evidence type="ECO:0000313" key="1">
    <source>
        <dbReference type="EMBL" id="KAI3402471.2"/>
    </source>
</evidence>
<accession>A0AAI9STQ3</accession>